<keyword evidence="2" id="KW-0802">TPR repeat</keyword>
<organism evidence="3 4">
    <name type="scientific">Paramuricea clavata</name>
    <name type="common">Red gorgonian</name>
    <name type="synonym">Violescent sea-whip</name>
    <dbReference type="NCBI Taxonomy" id="317549"/>
    <lineage>
        <taxon>Eukaryota</taxon>
        <taxon>Metazoa</taxon>
        <taxon>Cnidaria</taxon>
        <taxon>Anthozoa</taxon>
        <taxon>Octocorallia</taxon>
        <taxon>Malacalcyonacea</taxon>
        <taxon>Plexauridae</taxon>
        <taxon>Paramuricea</taxon>
    </lineage>
</organism>
<keyword evidence="1" id="KW-0677">Repeat</keyword>
<dbReference type="AlphaFoldDB" id="A0A6S7JVX2"/>
<evidence type="ECO:0000313" key="4">
    <source>
        <dbReference type="Proteomes" id="UP001152795"/>
    </source>
</evidence>
<dbReference type="InterPro" id="IPR011990">
    <property type="entry name" value="TPR-like_helical_dom_sf"/>
</dbReference>
<dbReference type="Proteomes" id="UP001152795">
    <property type="component" value="Unassembled WGS sequence"/>
</dbReference>
<evidence type="ECO:0000256" key="1">
    <source>
        <dbReference type="ARBA" id="ARBA00022737"/>
    </source>
</evidence>
<evidence type="ECO:0000313" key="3">
    <source>
        <dbReference type="EMBL" id="CAB4036995.1"/>
    </source>
</evidence>
<dbReference type="OrthoDB" id="3485858at2759"/>
<accession>A0A6S7JVX2</accession>
<feature type="non-terminal residue" evidence="3">
    <location>
        <position position="1"/>
    </location>
</feature>
<keyword evidence="4" id="KW-1185">Reference proteome</keyword>
<dbReference type="SMART" id="SM00028">
    <property type="entry name" value="TPR"/>
    <property type="match status" value="1"/>
</dbReference>
<dbReference type="Gene3D" id="3.40.50.300">
    <property type="entry name" value="P-loop containing nucleotide triphosphate hydrolases"/>
    <property type="match status" value="1"/>
</dbReference>
<dbReference type="PANTHER" id="PTHR45641">
    <property type="entry name" value="TETRATRICOPEPTIDE REPEAT PROTEIN (AFU_ORTHOLOGUE AFUA_6G03870)"/>
    <property type="match status" value="1"/>
</dbReference>
<sequence>LIVVLINLTFLPDMPSNGNEKKNYNSMMEILNVVVCEGLRKVFKQEWDKHYGTSKGLWDDTCISGNELYNMEKPRSHAKPYLNSYQSGKRSEWDMSALSDAILFSNALKKHLAPHVSNKVDELRVLRNHLTHKFGSQHKMPDAAFNNACRKVKNCFKVLKLSTANVEGIRISLRGNYAIHLTKIMYICLPILVGVSYYWFTNAIEAKSLFRVLPSRPVHLVANRSRTVNAILDELRNLSIRNNHALTYLYISGNPGSGKSQLARLVGQRYGKRITFYWLGSYTFVMTLNGRSLHDILESYADFARSVECNENNIENIINSQKTTTAMKIQSLRTEIAKMLKNFKNRCTWLLIADSVIKLDETSSFLPQLEDEDWQGGQVLITTQDMSSVPSNSSLTVHISVSRGMDLVESREFLTDLSGLVENQHLLTKVAKELDYQPLALASAAFYVKRLRESNAFSQFSWKNYLKKLHEGRRNLTEMKLTKVNQAYSLTMSTAVLLAVKTFSEGDLVLKHAFTFLSYVSHEPLSLDIIVSYVVRVEKDTDEEDVRLRMRQCSLILASDNQKSVSISLHRVVFDSIQLHIARDSEEDNKSRVPLYVFQLLLEYKDSIKIKQETHEHLFNLTSTLIEYGEFLLSKKYLILALKIVNRNVEANLRSTTKAKEYHQRALEIFKAQYGKQEHVQVVTHMALIFTSLGTIDLGLDSYYNLGLIHFKLNELPEAEDCFRHALEIYYKQLGPSHEMIAMVSAGLAGVLKEAGQSNEAAYLDKEYESFVQKFNILIPFPHFSRSQHTDYYFQTSIWFLMLRKALSYYEMRNNFYSMRPHAYSTNVRKSSLNRGLLNDPFYVTRRFLYNDFCICEADILPSCAYRKFVSVLIANQRQRIDEMTLNMVYIEIRLYNFTWIDHFYTNLAESEAKWIFFHDKILLHGS</sequence>
<dbReference type="SUPFAM" id="SSF52540">
    <property type="entry name" value="P-loop containing nucleoside triphosphate hydrolases"/>
    <property type="match status" value="1"/>
</dbReference>
<dbReference type="Pfam" id="PF13424">
    <property type="entry name" value="TPR_12"/>
    <property type="match status" value="1"/>
</dbReference>
<dbReference type="InterPro" id="IPR027417">
    <property type="entry name" value="P-loop_NTPase"/>
</dbReference>
<dbReference type="SUPFAM" id="SSF48452">
    <property type="entry name" value="TPR-like"/>
    <property type="match status" value="1"/>
</dbReference>
<proteinExistence type="predicted"/>
<dbReference type="EMBL" id="CACRXK020022622">
    <property type="protein sequence ID" value="CAB4036995.1"/>
    <property type="molecule type" value="Genomic_DNA"/>
</dbReference>
<dbReference type="InterPro" id="IPR019734">
    <property type="entry name" value="TPR_rpt"/>
</dbReference>
<dbReference type="Gene3D" id="1.25.40.10">
    <property type="entry name" value="Tetratricopeptide repeat domain"/>
    <property type="match status" value="1"/>
</dbReference>
<dbReference type="PANTHER" id="PTHR45641:SF19">
    <property type="entry name" value="NEPHROCYSTIN-3"/>
    <property type="match status" value="1"/>
</dbReference>
<reference evidence="3" key="1">
    <citation type="submission" date="2020-04" db="EMBL/GenBank/DDBJ databases">
        <authorList>
            <person name="Alioto T."/>
            <person name="Alioto T."/>
            <person name="Gomez Garrido J."/>
        </authorList>
    </citation>
    <scope>NUCLEOTIDE SEQUENCE</scope>
    <source>
        <strain evidence="3">A484AB</strain>
    </source>
</reference>
<evidence type="ECO:0000256" key="2">
    <source>
        <dbReference type="ARBA" id="ARBA00022803"/>
    </source>
</evidence>
<protein>
    <submittedName>
        <fullName evidence="3">Myotubularin-related 14</fullName>
    </submittedName>
</protein>
<feature type="non-terminal residue" evidence="3">
    <location>
        <position position="927"/>
    </location>
</feature>
<comment type="caution">
    <text evidence="3">The sequence shown here is derived from an EMBL/GenBank/DDBJ whole genome shotgun (WGS) entry which is preliminary data.</text>
</comment>
<dbReference type="PROSITE" id="PS50005">
    <property type="entry name" value="TPR"/>
    <property type="match status" value="1"/>
</dbReference>
<gene>
    <name evidence="3" type="ORF">PACLA_8A044127</name>
</gene>
<name>A0A6S7JVX2_PARCT</name>